<sequence>SQPTALAEAFYLIRGQTRILIPRSQTSILNPRDQANCLKTSQPTLSPPVSSHIQPALSTSALQEHLYLHQCINQRTTNVRGASFSQGTWQKSDTAIQRVAQGNRHYINRVSSQVHGFYSLPKPNRHNTKFKESTYNLPHSLASHRHVKSSLTGSEIDNEDAYTFKTPNNTLCQGV</sequence>
<gene>
    <name evidence="1" type="ORF">A6R68_03574</name>
</gene>
<dbReference type="Proteomes" id="UP000092124">
    <property type="component" value="Unassembled WGS sequence"/>
</dbReference>
<dbReference type="PANTHER" id="PTHR45960">
    <property type="entry name" value="GRB2-ASSOCIATED-BINDING PROTEIN"/>
    <property type="match status" value="1"/>
</dbReference>
<comment type="caution">
    <text evidence="1">The sequence shown here is derived from an EMBL/GenBank/DDBJ whole genome shotgun (WGS) entry which is preliminary data.</text>
</comment>
<name>A0A1A6GNM1_NEOLE</name>
<dbReference type="STRING" id="56216.A0A1A6GNM1"/>
<accession>A0A1A6GNM1</accession>
<dbReference type="EMBL" id="LZPO01076620">
    <property type="protein sequence ID" value="OBS67883.1"/>
    <property type="molecule type" value="Genomic_DNA"/>
</dbReference>
<feature type="non-terminal residue" evidence="1">
    <location>
        <position position="175"/>
    </location>
</feature>
<dbReference type="InterPro" id="IPR046355">
    <property type="entry name" value="Gab1-4-like"/>
</dbReference>
<reference evidence="1 2" key="1">
    <citation type="submission" date="2016-06" db="EMBL/GenBank/DDBJ databases">
        <title>The Draft Genome Sequence and Annotation of the Desert Woodrat Neotoma lepida.</title>
        <authorList>
            <person name="Campbell M."/>
            <person name="Oakeson K.F."/>
            <person name="Yandell M."/>
            <person name="Halpert J.R."/>
            <person name="Dearing D."/>
        </authorList>
    </citation>
    <scope>NUCLEOTIDE SEQUENCE [LARGE SCALE GENOMIC DNA]</scope>
    <source>
        <strain evidence="1">417</strain>
        <tissue evidence="1">Liver</tissue>
    </source>
</reference>
<protein>
    <submittedName>
        <fullName evidence="1">Uncharacterized protein</fullName>
    </submittedName>
</protein>
<evidence type="ECO:0000313" key="1">
    <source>
        <dbReference type="EMBL" id="OBS67883.1"/>
    </source>
</evidence>
<proteinExistence type="predicted"/>
<organism evidence="1 2">
    <name type="scientific">Neotoma lepida</name>
    <name type="common">Desert woodrat</name>
    <dbReference type="NCBI Taxonomy" id="56216"/>
    <lineage>
        <taxon>Eukaryota</taxon>
        <taxon>Metazoa</taxon>
        <taxon>Chordata</taxon>
        <taxon>Craniata</taxon>
        <taxon>Vertebrata</taxon>
        <taxon>Euteleostomi</taxon>
        <taxon>Mammalia</taxon>
        <taxon>Eutheria</taxon>
        <taxon>Euarchontoglires</taxon>
        <taxon>Glires</taxon>
        <taxon>Rodentia</taxon>
        <taxon>Myomorpha</taxon>
        <taxon>Muroidea</taxon>
        <taxon>Cricetidae</taxon>
        <taxon>Neotominae</taxon>
        <taxon>Neotoma</taxon>
    </lineage>
</organism>
<feature type="non-terminal residue" evidence="1">
    <location>
        <position position="1"/>
    </location>
</feature>
<dbReference type="GO" id="GO:0005737">
    <property type="term" value="C:cytoplasm"/>
    <property type="evidence" value="ECO:0007669"/>
    <property type="project" value="TreeGrafter"/>
</dbReference>
<dbReference type="AlphaFoldDB" id="A0A1A6GNM1"/>
<dbReference type="GO" id="GO:0005068">
    <property type="term" value="F:transmembrane receptor protein tyrosine kinase adaptor activity"/>
    <property type="evidence" value="ECO:0007669"/>
    <property type="project" value="TreeGrafter"/>
</dbReference>
<keyword evidence="2" id="KW-1185">Reference proteome</keyword>
<dbReference type="PANTHER" id="PTHR45960:SF1">
    <property type="entry name" value="GRB2-ASSOCIATED-BINDING PROTEIN 2"/>
    <property type="match status" value="1"/>
</dbReference>
<evidence type="ECO:0000313" key="2">
    <source>
        <dbReference type="Proteomes" id="UP000092124"/>
    </source>
</evidence>
<dbReference type="OrthoDB" id="67516at2759"/>